<dbReference type="InterPro" id="IPR036291">
    <property type="entry name" value="NAD(P)-bd_dom_sf"/>
</dbReference>
<evidence type="ECO:0000256" key="2">
    <source>
        <dbReference type="ARBA" id="ARBA00022450"/>
    </source>
</evidence>
<dbReference type="InterPro" id="IPR001242">
    <property type="entry name" value="Condensation_dom"/>
</dbReference>
<reference evidence="6" key="1">
    <citation type="submission" date="2022-10" db="EMBL/GenBank/DDBJ databases">
        <title>The complete genomes of actinobacterial strains from the NBC collection.</title>
        <authorList>
            <person name="Joergensen T.S."/>
            <person name="Alvarez Arevalo M."/>
            <person name="Sterndorff E.B."/>
            <person name="Faurdal D."/>
            <person name="Vuksanovic O."/>
            <person name="Mourched A.-S."/>
            <person name="Charusanti P."/>
            <person name="Shaw S."/>
            <person name="Blin K."/>
            <person name="Weber T."/>
        </authorList>
    </citation>
    <scope>NUCLEOTIDE SEQUENCE</scope>
    <source>
        <strain evidence="6">NBC_00668</strain>
    </source>
</reference>
<dbReference type="SUPFAM" id="SSF52777">
    <property type="entry name" value="CoA-dependent acyltransferases"/>
    <property type="match status" value="2"/>
</dbReference>
<dbReference type="Gene3D" id="3.30.300.30">
    <property type="match status" value="1"/>
</dbReference>
<dbReference type="Gene3D" id="3.30.559.10">
    <property type="entry name" value="Chloramphenicol acetyltransferase-like domain"/>
    <property type="match status" value="1"/>
</dbReference>
<dbReference type="PROSITE" id="PS50075">
    <property type="entry name" value="CARRIER"/>
    <property type="match status" value="1"/>
</dbReference>
<comment type="cofactor">
    <cofactor evidence="1">
        <name>pantetheine 4'-phosphate</name>
        <dbReference type="ChEBI" id="CHEBI:47942"/>
    </cofactor>
</comment>
<dbReference type="InterPro" id="IPR020806">
    <property type="entry name" value="PKS_PP-bd"/>
</dbReference>
<keyword evidence="3" id="KW-0597">Phosphoprotein</keyword>
<evidence type="ECO:0000256" key="3">
    <source>
        <dbReference type="ARBA" id="ARBA00022553"/>
    </source>
</evidence>
<gene>
    <name evidence="6" type="ORF">OG515_35135</name>
</gene>
<dbReference type="PROSITE" id="PS00012">
    <property type="entry name" value="PHOSPHOPANTETHEINE"/>
    <property type="match status" value="1"/>
</dbReference>
<organism evidence="6 7">
    <name type="scientific">Streptomyces melanogenes</name>
    <dbReference type="NCBI Taxonomy" id="67326"/>
    <lineage>
        <taxon>Bacteria</taxon>
        <taxon>Bacillati</taxon>
        <taxon>Actinomycetota</taxon>
        <taxon>Actinomycetes</taxon>
        <taxon>Kitasatosporales</taxon>
        <taxon>Streptomycetaceae</taxon>
        <taxon>Streptomyces</taxon>
    </lineage>
</organism>
<dbReference type="PANTHER" id="PTHR45527:SF1">
    <property type="entry name" value="FATTY ACID SYNTHASE"/>
    <property type="match status" value="1"/>
</dbReference>
<dbReference type="InterPro" id="IPR009081">
    <property type="entry name" value="PP-bd_ACP"/>
</dbReference>
<dbReference type="InterPro" id="IPR006162">
    <property type="entry name" value="Ppantetheine_attach_site"/>
</dbReference>
<feature type="region of interest" description="Disordered" evidence="4">
    <location>
        <begin position="1"/>
        <end position="49"/>
    </location>
</feature>
<dbReference type="SUPFAM" id="SSF56801">
    <property type="entry name" value="Acetyl-CoA synthetase-like"/>
    <property type="match status" value="1"/>
</dbReference>
<dbReference type="SUPFAM" id="SSF47336">
    <property type="entry name" value="ACP-like"/>
    <property type="match status" value="1"/>
</dbReference>
<dbReference type="SMART" id="SM00823">
    <property type="entry name" value="PKS_PP"/>
    <property type="match status" value="1"/>
</dbReference>
<feature type="region of interest" description="Disordered" evidence="4">
    <location>
        <begin position="473"/>
        <end position="505"/>
    </location>
</feature>
<dbReference type="Pfam" id="PF01370">
    <property type="entry name" value="Epimerase"/>
    <property type="match status" value="1"/>
</dbReference>
<evidence type="ECO:0000313" key="7">
    <source>
        <dbReference type="Proteomes" id="UP001432060"/>
    </source>
</evidence>
<dbReference type="InterPro" id="IPR023213">
    <property type="entry name" value="CAT-like_dom_sf"/>
</dbReference>
<dbReference type="CDD" id="cd19531">
    <property type="entry name" value="LCL_NRPS-like"/>
    <property type="match status" value="1"/>
</dbReference>
<dbReference type="Gene3D" id="1.10.1200.10">
    <property type="entry name" value="ACP-like"/>
    <property type="match status" value="1"/>
</dbReference>
<dbReference type="InterPro" id="IPR036736">
    <property type="entry name" value="ACP-like_sf"/>
</dbReference>
<evidence type="ECO:0000259" key="5">
    <source>
        <dbReference type="PROSITE" id="PS50075"/>
    </source>
</evidence>
<proteinExistence type="predicted"/>
<dbReference type="Proteomes" id="UP001432060">
    <property type="component" value="Chromosome"/>
</dbReference>
<dbReference type="InterPro" id="IPR045851">
    <property type="entry name" value="AMP-bd_C_sf"/>
</dbReference>
<sequence length="984" mass="103570">MSTDADSTARAEQQRLQQELLRRARTTAARRTPDTGGQAARDAARPGRVPLSRAQRRMWLMERLGGAGDSYHVPFATRVRGPFDPAALATALTSLVARHTILRTCYADQDGEPFQEVLPAPPTVAVPVVHTATANAPALLCEEAARPFDLAAGEAVRARVLRHGPQDHTVLLTFHHIAVDGGALDTLADELAALYTTAVDGSGGPALAVPPQYADYARREHGEIARLQPELERWSGLLADATPPRLPEPATPDPTSRSVAMHTVPLPPALPHGLRALGAEQRATLFAVSLTAAFAALHRLTGDDDLIIGVAGTHRSGTAMRGLVGLCVNTLPVRVDASDDPSFTELLHRVRDALLEAQRHRHLPFDLVLERLGATARGADGTALVRVTSDVLGEPTVLRLPGTSAEYVDVPTGGAKFALSYGLDLGDAEQPTALVQFDPNALDDAAAQATVRDYAAFLDAAVAGPELALSKLPGLGAPHHSGTRRSPSGAPQVPGDSAPDGADHPAAHALRAHPQVADALVVRPAQGPPVAYAVLDDSLGPSGNELLGLLRRSLAPESVPASVTLLDTLPETTGGALDTARLPGAPAPSGPSHPRAGAVTEAFASLLGLTPSPDDDFFALGGHSLVAVQLAERLRTGLGLPLTGLDVLQARTPRALTALLDERAAQQAAAKTTTKPARTRAVRPGTVLVTGATGGVGAFIVRELAAQGRPVLALARPESAHLIAAEGVDVVAGDLTDLAGLRDAVREADAVIHAACTFTRPEVDLAAMEAMVDAWRRGPFVFVSSVDAYGHPHADQVLEESPPCEPVSPYGRAKLDCEAMVLRAAGTDGRGGSSAVRSPIVWGAHERLREQLRWGAIGTLYQAARRGEPIELPRPGTGGHPWYGAAWVHAAALARAVTECLDRPVHGVANAVSGHVSWHDLAHDLTELLGTRGDVRETDDVPRDLDHRWHYDSHRLARPLRAKPGEERRTVLAEMVDGMTGDDA</sequence>
<dbReference type="Gene3D" id="3.40.50.720">
    <property type="entry name" value="NAD(P)-binding Rossmann-like Domain"/>
    <property type="match status" value="1"/>
</dbReference>
<protein>
    <submittedName>
        <fullName evidence="6">Condensation domain-containing protein</fullName>
    </submittedName>
</protein>
<keyword evidence="7" id="KW-1185">Reference proteome</keyword>
<evidence type="ECO:0000313" key="6">
    <source>
        <dbReference type="EMBL" id="WUT87074.1"/>
    </source>
</evidence>
<name>A0ABZ1XUD3_9ACTN</name>
<dbReference type="InterPro" id="IPR001509">
    <property type="entry name" value="Epimerase_deHydtase"/>
</dbReference>
<dbReference type="Pfam" id="PF00550">
    <property type="entry name" value="PP-binding"/>
    <property type="match status" value="1"/>
</dbReference>
<dbReference type="Pfam" id="PF00668">
    <property type="entry name" value="Condensation"/>
    <property type="match status" value="1"/>
</dbReference>
<accession>A0ABZ1XUD3</accession>
<evidence type="ECO:0000256" key="1">
    <source>
        <dbReference type="ARBA" id="ARBA00001957"/>
    </source>
</evidence>
<keyword evidence="2" id="KW-0596">Phosphopantetheine</keyword>
<dbReference type="Gene3D" id="3.30.559.30">
    <property type="entry name" value="Nonribosomal peptide synthetase, condensation domain"/>
    <property type="match status" value="1"/>
</dbReference>
<feature type="domain" description="Carrier" evidence="5">
    <location>
        <begin position="590"/>
        <end position="664"/>
    </location>
</feature>
<dbReference type="SUPFAM" id="SSF51735">
    <property type="entry name" value="NAD(P)-binding Rossmann-fold domains"/>
    <property type="match status" value="1"/>
</dbReference>
<dbReference type="RefSeq" id="WP_329404017.1">
    <property type="nucleotide sequence ID" value="NZ_CP109019.1"/>
</dbReference>
<evidence type="ECO:0000256" key="4">
    <source>
        <dbReference type="SAM" id="MobiDB-lite"/>
    </source>
</evidence>
<dbReference type="PANTHER" id="PTHR45527">
    <property type="entry name" value="NONRIBOSOMAL PEPTIDE SYNTHETASE"/>
    <property type="match status" value="1"/>
</dbReference>
<dbReference type="EMBL" id="CP109019">
    <property type="protein sequence ID" value="WUT87074.1"/>
    <property type="molecule type" value="Genomic_DNA"/>
</dbReference>